<accession>A0ABQ9IFF9</accession>
<gene>
    <name evidence="1" type="ORF">PR048_000724</name>
</gene>
<reference evidence="1 2" key="1">
    <citation type="submission" date="2023-02" db="EMBL/GenBank/DDBJ databases">
        <title>LHISI_Scaffold_Assembly.</title>
        <authorList>
            <person name="Stuart O.P."/>
            <person name="Cleave R."/>
            <person name="Magrath M.J.L."/>
            <person name="Mikheyev A.S."/>
        </authorList>
    </citation>
    <scope>NUCLEOTIDE SEQUENCE [LARGE SCALE GENOMIC DNA]</scope>
    <source>
        <strain evidence="1">Daus_M_001</strain>
        <tissue evidence="1">Leg muscle</tissue>
    </source>
</reference>
<comment type="caution">
    <text evidence="1">The sequence shown here is derived from an EMBL/GenBank/DDBJ whole genome shotgun (WGS) entry which is preliminary data.</text>
</comment>
<protein>
    <submittedName>
        <fullName evidence="1">Uncharacterized protein</fullName>
    </submittedName>
</protein>
<organism evidence="1 2">
    <name type="scientific">Dryococelus australis</name>
    <dbReference type="NCBI Taxonomy" id="614101"/>
    <lineage>
        <taxon>Eukaryota</taxon>
        <taxon>Metazoa</taxon>
        <taxon>Ecdysozoa</taxon>
        <taxon>Arthropoda</taxon>
        <taxon>Hexapoda</taxon>
        <taxon>Insecta</taxon>
        <taxon>Pterygota</taxon>
        <taxon>Neoptera</taxon>
        <taxon>Polyneoptera</taxon>
        <taxon>Phasmatodea</taxon>
        <taxon>Verophasmatodea</taxon>
        <taxon>Anareolatae</taxon>
        <taxon>Phasmatidae</taxon>
        <taxon>Eurycanthinae</taxon>
        <taxon>Dryococelus</taxon>
    </lineage>
</organism>
<sequence length="118" mass="13401">MLPAESAGRSIPKDRKIVLQPSKFMHVPHASTTPGVVVARDYINGLLTNMLHIRNTRKEMISLPTTTAYPAGKRPIQKQKMEDLRKLSTYLPHDVNVQQFYLELFNWPTCDKDAPDVA</sequence>
<dbReference type="EMBL" id="JARBHB010000001">
    <property type="protein sequence ID" value="KAJ8895392.1"/>
    <property type="molecule type" value="Genomic_DNA"/>
</dbReference>
<proteinExistence type="predicted"/>
<keyword evidence="2" id="KW-1185">Reference proteome</keyword>
<evidence type="ECO:0000313" key="2">
    <source>
        <dbReference type="Proteomes" id="UP001159363"/>
    </source>
</evidence>
<dbReference type="Proteomes" id="UP001159363">
    <property type="component" value="Chromosome 1"/>
</dbReference>
<evidence type="ECO:0000313" key="1">
    <source>
        <dbReference type="EMBL" id="KAJ8895392.1"/>
    </source>
</evidence>
<name>A0ABQ9IFF9_9NEOP</name>